<feature type="region of interest" description="Disordered" evidence="1">
    <location>
        <begin position="451"/>
        <end position="511"/>
    </location>
</feature>
<feature type="region of interest" description="Disordered" evidence="1">
    <location>
        <begin position="136"/>
        <end position="160"/>
    </location>
</feature>
<dbReference type="PANTHER" id="PTHR33667:SF7">
    <property type="entry name" value="RIKEN CDNA 1810020O05 GENE"/>
    <property type="match status" value="1"/>
</dbReference>
<feature type="compositionally biased region" description="Polar residues" evidence="1">
    <location>
        <begin position="31"/>
        <end position="45"/>
    </location>
</feature>
<name>A0A5A8CQS5_CAFRO</name>
<feature type="region of interest" description="Disordered" evidence="1">
    <location>
        <begin position="1"/>
        <end position="61"/>
    </location>
</feature>
<evidence type="ECO:0000313" key="3">
    <source>
        <dbReference type="Proteomes" id="UP000323011"/>
    </source>
</evidence>
<keyword evidence="3" id="KW-1185">Reference proteome</keyword>
<organism evidence="2 3">
    <name type="scientific">Cafeteria roenbergensis</name>
    <name type="common">Marine flagellate</name>
    <dbReference type="NCBI Taxonomy" id="33653"/>
    <lineage>
        <taxon>Eukaryota</taxon>
        <taxon>Sar</taxon>
        <taxon>Stramenopiles</taxon>
        <taxon>Bigyra</taxon>
        <taxon>Opalozoa</taxon>
        <taxon>Bicosoecida</taxon>
        <taxon>Cafeteriaceae</taxon>
        <taxon>Cafeteria</taxon>
    </lineage>
</organism>
<dbReference type="PANTHER" id="PTHR33667">
    <property type="entry name" value="SI:DKEY-57N24.6"/>
    <property type="match status" value="1"/>
</dbReference>
<feature type="compositionally biased region" description="Basic and acidic residues" evidence="1">
    <location>
        <begin position="460"/>
        <end position="469"/>
    </location>
</feature>
<sequence length="856" mass="88486">MPADDEPPAADGSVAGGSGADAGQAVLASEPSASGPQEVASGTDSATDDDLAAGPGAGAVGKRLIPRGVAGRFSAPVEARARQLLPQGGEPREGLSRLQLLARRPGAFAAAGSRLLGRLFLRRPVATSGYEGAADAAVAPSGTPQHPARADDAGNGADEAAAVDPWAPEPLGRFGRLVLVSRYNEDSEFRAALAAAETAGKAALPGAASLHAHTFSADEADDANNGGLDVVTGFQVADDNWRVLVLEGLLEAPAGGSGRSQGQQAGQGQAPGALARVRAAVGEAMAPSSTRKLLFSPDVRFARRIYTGLGPMPRSFRLRELLATTMKSPALYSAARAPAGAAAALRCLWELRRAPSLAAAAAADVFPAASGVEAVARYFGAAVTLADMYGTGWEARADDATVAAVKAAELGEVATEAALPALADAMTRKQGSSSWAGHTAGRLAMLATASAAQLQGAPERGAESKDGHGEQAGGAQAATGRARRSHEPRKPPTDSKNSEYERARRENAKERMEMDALARHAAEVAQASAALTAAKEAVGESRAQVRALPPEIEAAMQQPGGGGHAAANLAQVAPGGRVFAYSGQRMSTLDWHRSLQRDRLVADKGAVFSHSLAFGQATVSLADDAGEGEAARRAHREKLTVPQGFVYPAPRAPAEYAKHPWAPHPARAEDLRAPFLDSAEADALQRAAERAAAEATGKAPLVVPTRAGARAGTGDPGFGFTDPRTGQHADAEFYRSVHTGGDGLEAEQAAAKAAERRDWERRVVVSDPVFRVHRGPGRPAQADRARGGLLAGRPQMLAAKMAARTRLPSGRVVRGGLRAPGRDITAPEPRNVQRDQSQRLSSNWPPAAVVEDYLTA</sequence>
<dbReference type="AlphaFoldDB" id="A0A5A8CQS5"/>
<protein>
    <submittedName>
        <fullName evidence="2">Uncharacterized protein</fullName>
    </submittedName>
</protein>
<comment type="caution">
    <text evidence="2">The sequence shown here is derived from an EMBL/GenBank/DDBJ whole genome shotgun (WGS) entry which is preliminary data.</text>
</comment>
<dbReference type="Proteomes" id="UP000323011">
    <property type="component" value="Unassembled WGS sequence"/>
</dbReference>
<accession>A0A5A8CQS5</accession>
<proteinExistence type="predicted"/>
<reference evidence="2 3" key="1">
    <citation type="submission" date="2019-07" db="EMBL/GenBank/DDBJ databases">
        <title>Genomes of Cafeteria roenbergensis.</title>
        <authorList>
            <person name="Fischer M.G."/>
            <person name="Hackl T."/>
            <person name="Roman M."/>
        </authorList>
    </citation>
    <scope>NUCLEOTIDE SEQUENCE [LARGE SCALE GENOMIC DNA]</scope>
    <source>
        <strain evidence="2 3">BVI</strain>
    </source>
</reference>
<feature type="compositionally biased region" description="Basic and acidic residues" evidence="1">
    <location>
        <begin position="488"/>
        <end position="511"/>
    </location>
</feature>
<evidence type="ECO:0000313" key="2">
    <source>
        <dbReference type="EMBL" id="KAA0154550.1"/>
    </source>
</evidence>
<dbReference type="EMBL" id="VLTN01000011">
    <property type="protein sequence ID" value="KAA0154550.1"/>
    <property type="molecule type" value="Genomic_DNA"/>
</dbReference>
<gene>
    <name evidence="2" type="ORF">FNF29_02427</name>
</gene>
<evidence type="ECO:0000256" key="1">
    <source>
        <dbReference type="SAM" id="MobiDB-lite"/>
    </source>
</evidence>
<feature type="region of interest" description="Disordered" evidence="1">
    <location>
        <begin position="815"/>
        <end position="844"/>
    </location>
</feature>